<feature type="binding site" evidence="12">
    <location>
        <begin position="239"/>
        <end position="240"/>
    </location>
    <ligand>
        <name>ATP</name>
        <dbReference type="ChEBI" id="CHEBI:30616"/>
    </ligand>
</feature>
<feature type="binding site" evidence="12">
    <location>
        <begin position="100"/>
        <end position="102"/>
    </location>
    <ligand>
        <name>ATP</name>
        <dbReference type="ChEBI" id="CHEBI:30616"/>
    </ligand>
</feature>
<comment type="function">
    <text evidence="11">Polymerase that creates the 3'-poly(A) tail of mRNA's.</text>
</comment>
<feature type="binding site" evidence="13">
    <location>
        <position position="100"/>
    </location>
    <ligand>
        <name>Mg(2+)</name>
        <dbReference type="ChEBI" id="CHEBI:18420"/>
        <label>2</label>
        <note>catalytic</note>
    </ligand>
</feature>
<feature type="region of interest" description="Disordered" evidence="14">
    <location>
        <begin position="582"/>
        <end position="642"/>
    </location>
</feature>
<evidence type="ECO:0000256" key="8">
    <source>
        <dbReference type="ARBA" id="ARBA00022840"/>
    </source>
</evidence>
<dbReference type="Pfam" id="PF04928">
    <property type="entry name" value="PAP_central"/>
    <property type="match status" value="1"/>
</dbReference>
<comment type="caution">
    <text evidence="18">The sequence shown here is derived from an EMBL/GenBank/DDBJ whole genome shotgun (WGS) entry which is preliminary data.</text>
</comment>
<organism evidence="18 19">
    <name type="scientific">Podospora australis</name>
    <dbReference type="NCBI Taxonomy" id="1536484"/>
    <lineage>
        <taxon>Eukaryota</taxon>
        <taxon>Fungi</taxon>
        <taxon>Dikarya</taxon>
        <taxon>Ascomycota</taxon>
        <taxon>Pezizomycotina</taxon>
        <taxon>Sordariomycetes</taxon>
        <taxon>Sordariomycetidae</taxon>
        <taxon>Sordariales</taxon>
        <taxon>Podosporaceae</taxon>
        <taxon>Podospora</taxon>
    </lineage>
</organism>
<dbReference type="FunFam" id="1.10.1410.10:FF:000001">
    <property type="entry name" value="Putative poly(A) polymerase gamma"/>
    <property type="match status" value="1"/>
</dbReference>
<dbReference type="SUPFAM" id="SSF55003">
    <property type="entry name" value="PAP/Archaeal CCA-adding enzyme, C-terminal domain"/>
    <property type="match status" value="1"/>
</dbReference>
<evidence type="ECO:0000313" key="18">
    <source>
        <dbReference type="EMBL" id="KAK4192027.1"/>
    </source>
</evidence>
<name>A0AAN6X622_9PEZI</name>
<evidence type="ECO:0000256" key="13">
    <source>
        <dbReference type="PIRSR" id="PIRSR018425-2"/>
    </source>
</evidence>
<reference evidence="18" key="1">
    <citation type="journal article" date="2023" name="Mol. Phylogenet. Evol.">
        <title>Genome-scale phylogeny and comparative genomics of the fungal order Sordariales.</title>
        <authorList>
            <person name="Hensen N."/>
            <person name="Bonometti L."/>
            <person name="Westerberg I."/>
            <person name="Brannstrom I.O."/>
            <person name="Guillou S."/>
            <person name="Cros-Aarteil S."/>
            <person name="Calhoun S."/>
            <person name="Haridas S."/>
            <person name="Kuo A."/>
            <person name="Mondo S."/>
            <person name="Pangilinan J."/>
            <person name="Riley R."/>
            <person name="LaButti K."/>
            <person name="Andreopoulos B."/>
            <person name="Lipzen A."/>
            <person name="Chen C."/>
            <person name="Yan M."/>
            <person name="Daum C."/>
            <person name="Ng V."/>
            <person name="Clum A."/>
            <person name="Steindorff A."/>
            <person name="Ohm R.A."/>
            <person name="Martin F."/>
            <person name="Silar P."/>
            <person name="Natvig D.O."/>
            <person name="Lalanne C."/>
            <person name="Gautier V."/>
            <person name="Ament-Velasquez S.L."/>
            <person name="Kruys A."/>
            <person name="Hutchinson M.I."/>
            <person name="Powell A.J."/>
            <person name="Barry K."/>
            <person name="Miller A.N."/>
            <person name="Grigoriev I.V."/>
            <person name="Debuchy R."/>
            <person name="Gladieux P."/>
            <person name="Hiltunen Thoren M."/>
            <person name="Johannesson H."/>
        </authorList>
    </citation>
    <scope>NUCLEOTIDE SEQUENCE</scope>
    <source>
        <strain evidence="18">PSN309</strain>
    </source>
</reference>
<evidence type="ECO:0000256" key="1">
    <source>
        <dbReference type="ARBA" id="ARBA00001936"/>
    </source>
</evidence>
<dbReference type="InterPro" id="IPR007010">
    <property type="entry name" value="PolA_pol_RNA-bd_dom"/>
</dbReference>
<dbReference type="InterPro" id="IPR043519">
    <property type="entry name" value="NT_sf"/>
</dbReference>
<evidence type="ECO:0000256" key="7">
    <source>
        <dbReference type="ARBA" id="ARBA00022741"/>
    </source>
</evidence>
<feature type="binding site" evidence="12">
    <location>
        <position position="221"/>
    </location>
    <ligand>
        <name>ATP</name>
        <dbReference type="ChEBI" id="CHEBI:30616"/>
    </ligand>
</feature>
<keyword evidence="19" id="KW-1185">Reference proteome</keyword>
<dbReference type="PIRSF" id="PIRSF018425">
    <property type="entry name" value="PolyA_polymerase"/>
    <property type="match status" value="1"/>
</dbReference>
<evidence type="ECO:0000256" key="6">
    <source>
        <dbReference type="ARBA" id="ARBA00022723"/>
    </source>
</evidence>
<gene>
    <name evidence="18" type="ORF">QBC35DRAFT_485407</name>
</gene>
<dbReference type="EC" id="2.7.7.19" evidence="11"/>
<evidence type="ECO:0000313" key="19">
    <source>
        <dbReference type="Proteomes" id="UP001302126"/>
    </source>
</evidence>
<dbReference type="GO" id="GO:0006397">
    <property type="term" value="P:mRNA processing"/>
    <property type="evidence" value="ECO:0007669"/>
    <property type="project" value="UniProtKB-KW"/>
</dbReference>
<reference evidence="18" key="2">
    <citation type="submission" date="2023-05" db="EMBL/GenBank/DDBJ databases">
        <authorList>
            <consortium name="Lawrence Berkeley National Laboratory"/>
            <person name="Steindorff A."/>
            <person name="Hensen N."/>
            <person name="Bonometti L."/>
            <person name="Westerberg I."/>
            <person name="Brannstrom I.O."/>
            <person name="Guillou S."/>
            <person name="Cros-Aarteil S."/>
            <person name="Calhoun S."/>
            <person name="Haridas S."/>
            <person name="Kuo A."/>
            <person name="Mondo S."/>
            <person name="Pangilinan J."/>
            <person name="Riley R."/>
            <person name="Labutti K."/>
            <person name="Andreopoulos B."/>
            <person name="Lipzen A."/>
            <person name="Chen C."/>
            <person name="Yanf M."/>
            <person name="Daum C."/>
            <person name="Ng V."/>
            <person name="Clum A."/>
            <person name="Ohm R."/>
            <person name="Martin F."/>
            <person name="Silar P."/>
            <person name="Natvig D."/>
            <person name="Lalanne C."/>
            <person name="Gautier V."/>
            <person name="Ament-Velasquez S.L."/>
            <person name="Kruys A."/>
            <person name="Hutchinson M.I."/>
            <person name="Powell A.J."/>
            <person name="Barry K."/>
            <person name="Miller A.N."/>
            <person name="Grigoriev I.V."/>
            <person name="Debuchy R."/>
            <person name="Gladieux P."/>
            <person name="Thoren M.H."/>
            <person name="Johannesson H."/>
        </authorList>
    </citation>
    <scope>NUCLEOTIDE SEQUENCE</scope>
    <source>
        <strain evidence="18">PSN309</strain>
    </source>
</reference>
<feature type="domain" description="Poly(A) polymerase central" evidence="16">
    <location>
        <begin position="212"/>
        <end position="359"/>
    </location>
</feature>
<evidence type="ECO:0000256" key="4">
    <source>
        <dbReference type="ARBA" id="ARBA00022664"/>
    </source>
</evidence>
<feature type="binding site" evidence="13">
    <location>
        <position position="102"/>
    </location>
    <ligand>
        <name>Mg(2+)</name>
        <dbReference type="ChEBI" id="CHEBI:18420"/>
        <label>1</label>
        <note>catalytic</note>
    </ligand>
</feature>
<evidence type="ECO:0000256" key="2">
    <source>
        <dbReference type="ARBA" id="ARBA00004123"/>
    </source>
</evidence>
<keyword evidence="5 11" id="KW-0808">Transferase</keyword>
<dbReference type="GO" id="GO:0046872">
    <property type="term" value="F:metal ion binding"/>
    <property type="evidence" value="ECO:0007669"/>
    <property type="project" value="UniProtKB-KW"/>
</dbReference>
<dbReference type="Pfam" id="PF04926">
    <property type="entry name" value="PAP_RNA-bind"/>
    <property type="match status" value="1"/>
</dbReference>
<proteinExistence type="inferred from homology"/>
<feature type="compositionally biased region" description="Basic and acidic residues" evidence="14">
    <location>
        <begin position="468"/>
        <end position="484"/>
    </location>
</feature>
<evidence type="ECO:0000259" key="16">
    <source>
        <dbReference type="Pfam" id="PF04928"/>
    </source>
</evidence>
<feature type="binding site" evidence="13">
    <location>
        <position position="102"/>
    </location>
    <ligand>
        <name>Mg(2+)</name>
        <dbReference type="ChEBI" id="CHEBI:18420"/>
        <label>2</label>
        <note>catalytic</note>
    </ligand>
</feature>
<dbReference type="Gene3D" id="3.30.460.10">
    <property type="entry name" value="Beta Polymerase, domain 2"/>
    <property type="match status" value="1"/>
</dbReference>
<dbReference type="GO" id="GO:0005634">
    <property type="term" value="C:nucleus"/>
    <property type="evidence" value="ECO:0007669"/>
    <property type="project" value="UniProtKB-SubCell"/>
</dbReference>
<dbReference type="PANTHER" id="PTHR10682:SF10">
    <property type="entry name" value="POLYNUCLEOTIDE ADENYLYLTRANSFERASE"/>
    <property type="match status" value="1"/>
</dbReference>
<evidence type="ECO:0000259" key="17">
    <source>
        <dbReference type="Pfam" id="PF20750"/>
    </source>
</evidence>
<dbReference type="InterPro" id="IPR007012">
    <property type="entry name" value="PolA_pol_cen_dom"/>
</dbReference>
<dbReference type="Gene3D" id="3.30.70.590">
    <property type="entry name" value="Poly(A) polymerase predicted RNA binding domain"/>
    <property type="match status" value="1"/>
</dbReference>
<dbReference type="PANTHER" id="PTHR10682">
    <property type="entry name" value="POLY A POLYMERASE"/>
    <property type="match status" value="1"/>
</dbReference>
<comment type="cofactor">
    <cofactor evidence="13">
        <name>Mg(2+)</name>
        <dbReference type="ChEBI" id="CHEBI:18420"/>
    </cofactor>
    <text evidence="13">Binds 2 magnesium ions. Also active with manganese.</text>
</comment>
<evidence type="ECO:0000256" key="11">
    <source>
        <dbReference type="PIRNR" id="PIRNR018425"/>
    </source>
</evidence>
<evidence type="ECO:0000259" key="15">
    <source>
        <dbReference type="Pfam" id="PF04926"/>
    </source>
</evidence>
<keyword evidence="7 11" id="KW-0547">Nucleotide-binding</keyword>
<keyword evidence="9 13" id="KW-0460">Magnesium</keyword>
<keyword evidence="6 13" id="KW-0479">Metal-binding</keyword>
<comment type="catalytic activity">
    <reaction evidence="11">
        <text>RNA(n) + ATP = RNA(n)-3'-adenine ribonucleotide + diphosphate</text>
        <dbReference type="Rhea" id="RHEA:11332"/>
        <dbReference type="Rhea" id="RHEA-COMP:14527"/>
        <dbReference type="Rhea" id="RHEA-COMP:17347"/>
        <dbReference type="ChEBI" id="CHEBI:30616"/>
        <dbReference type="ChEBI" id="CHEBI:33019"/>
        <dbReference type="ChEBI" id="CHEBI:140395"/>
        <dbReference type="ChEBI" id="CHEBI:173115"/>
        <dbReference type="EC" id="2.7.7.19"/>
    </reaction>
</comment>
<feature type="region of interest" description="Disordered" evidence="14">
    <location>
        <begin position="468"/>
        <end position="501"/>
    </location>
</feature>
<dbReference type="GO" id="GO:0003723">
    <property type="term" value="F:RNA binding"/>
    <property type="evidence" value="ECO:0007669"/>
    <property type="project" value="UniProtKB-UniRule"/>
</dbReference>
<accession>A0AAN6X622</accession>
<dbReference type="GO" id="GO:1990817">
    <property type="term" value="F:poly(A) RNA polymerase activity"/>
    <property type="evidence" value="ECO:0007669"/>
    <property type="project" value="UniProtKB-UniRule"/>
</dbReference>
<sequence length="642" mass="72835">MTERVYGVTPPISTNLPTEGEKQLNVSLHQELRAQGTFESPSETEERKKVIAQLEKITNAFVKKAAQEKEPKNTFLIRDAIGRVFTYGSYRLGVYGPGSDMDTLVVAPKYVTAEQYFELFPPTLLEMAPPGAITDLTPVPDAFVPIIKFEFNGISIDLIFCSIQTLRQLPAEKGWSLADNNLLRGLKENEVRSLNGTRVTDEILNLVPEPATFRLALRAIKLWAQRKAIYANIMGYPGGVAWAMLVARVCQLYPKATSAVVVNKFFHIMLKWPWPLPVLLKDIEYNISVTRVAVWNPKIYPSDRNHRMPIITPAYPSMCATHNINKSSMEVIQDELKKGAQVTDEIMLGKRPWRDLFTKHTFFTNGFRYYLTIIASSRTQEARNKWSGFIESRVRVLVNKLEGHPSILLARPFNKGYDRMHRYKTEQQLDEIVQLGSLAYLYNPTPEELESVKKEEDEMAKRIAEAEAKAKVKAENGTRVKQEPTDEAPPMPPIKQEGEEDKVKLEEVKVKVEEEEYIKNLGLDLYTTNYYIGLNLVPKSKALDLSREVNDWKAMCMNNDTYQEDMMFLAVQNLKNTMLPDDVFEPGEVKPKPPVKKNLKRQASEEPSKQQAGRPLKRPQIERPAAAAAPIQKNPQAPAATA</sequence>
<dbReference type="AlphaFoldDB" id="A0AAN6X622"/>
<keyword evidence="8 11" id="KW-0067">ATP-binding</keyword>
<dbReference type="Gene3D" id="1.10.1410.10">
    <property type="match status" value="1"/>
</dbReference>
<feature type="domain" description="Poly(A) polymerase nucleotidyltransferase" evidence="17">
    <location>
        <begin position="7"/>
        <end position="207"/>
    </location>
</feature>
<feature type="binding site" evidence="13">
    <location>
        <position position="157"/>
    </location>
    <ligand>
        <name>Mg(2+)</name>
        <dbReference type="ChEBI" id="CHEBI:18420"/>
        <label>2</label>
        <note>catalytic</note>
    </ligand>
</feature>
<evidence type="ECO:0000256" key="3">
    <source>
        <dbReference type="ARBA" id="ARBA00010912"/>
    </source>
</evidence>
<feature type="binding site" evidence="12">
    <location>
        <position position="157"/>
    </location>
    <ligand>
        <name>ATP</name>
        <dbReference type="ChEBI" id="CHEBI:30616"/>
    </ligand>
</feature>
<dbReference type="InterPro" id="IPR014492">
    <property type="entry name" value="PolyA_polymerase"/>
</dbReference>
<comment type="cofactor">
    <cofactor evidence="1">
        <name>Mn(2+)</name>
        <dbReference type="ChEBI" id="CHEBI:29035"/>
    </cofactor>
</comment>
<dbReference type="CDD" id="cd05402">
    <property type="entry name" value="NT_PAP_TUTase"/>
    <property type="match status" value="1"/>
</dbReference>
<dbReference type="GO" id="GO:0031123">
    <property type="term" value="P:RNA 3'-end processing"/>
    <property type="evidence" value="ECO:0007669"/>
    <property type="project" value="InterPro"/>
</dbReference>
<evidence type="ECO:0000256" key="9">
    <source>
        <dbReference type="ARBA" id="ARBA00022842"/>
    </source>
</evidence>
<comment type="subcellular location">
    <subcellularLocation>
        <location evidence="2 11">Nucleus</location>
    </subcellularLocation>
</comment>
<dbReference type="SUPFAM" id="SSF81631">
    <property type="entry name" value="PAP/OAS1 substrate-binding domain"/>
    <property type="match status" value="1"/>
</dbReference>
<evidence type="ECO:0000256" key="5">
    <source>
        <dbReference type="ARBA" id="ARBA00022679"/>
    </source>
</evidence>
<dbReference type="EMBL" id="MU864356">
    <property type="protein sequence ID" value="KAK4192027.1"/>
    <property type="molecule type" value="Genomic_DNA"/>
</dbReference>
<protein>
    <recommendedName>
        <fullName evidence="11">Poly(A) polymerase</fullName>
        <ecNumber evidence="11">2.7.7.19</ecNumber>
    </recommendedName>
</protein>
<keyword evidence="4 11" id="KW-0507">mRNA processing</keyword>
<feature type="binding site" evidence="13">
    <location>
        <position position="100"/>
    </location>
    <ligand>
        <name>Mg(2+)</name>
        <dbReference type="ChEBI" id="CHEBI:18420"/>
        <label>1</label>
        <note>catalytic</note>
    </ligand>
</feature>
<comment type="similarity">
    <text evidence="3 11">Belongs to the poly(A) polymerase family.</text>
</comment>
<evidence type="ECO:0000256" key="10">
    <source>
        <dbReference type="ARBA" id="ARBA00023242"/>
    </source>
</evidence>
<feature type="domain" description="Poly(A) polymerase RNA-binding" evidence="15">
    <location>
        <begin position="361"/>
        <end position="592"/>
    </location>
</feature>
<dbReference type="GO" id="GO:0005524">
    <property type="term" value="F:ATP binding"/>
    <property type="evidence" value="ECO:0007669"/>
    <property type="project" value="UniProtKB-UniRule"/>
</dbReference>
<dbReference type="Pfam" id="PF20750">
    <property type="entry name" value="PAP_NTPase"/>
    <property type="match status" value="1"/>
</dbReference>
<dbReference type="FunFam" id="3.30.460.10:FF:000002">
    <property type="entry name" value="Poly(A) polymerase alpha, putative"/>
    <property type="match status" value="1"/>
</dbReference>
<dbReference type="InterPro" id="IPR048840">
    <property type="entry name" value="PolA_pol_NTPase"/>
</dbReference>
<feature type="binding site" evidence="12">
    <location>
        <position position="230"/>
    </location>
    <ligand>
        <name>ATP</name>
        <dbReference type="ChEBI" id="CHEBI:30616"/>
    </ligand>
</feature>
<keyword evidence="10 11" id="KW-0539">Nucleus</keyword>
<evidence type="ECO:0000256" key="12">
    <source>
        <dbReference type="PIRSR" id="PIRSR018425-1"/>
    </source>
</evidence>
<dbReference type="InterPro" id="IPR011068">
    <property type="entry name" value="NuclTrfase_I-like_C"/>
</dbReference>
<dbReference type="Proteomes" id="UP001302126">
    <property type="component" value="Unassembled WGS sequence"/>
</dbReference>
<dbReference type="SUPFAM" id="SSF81301">
    <property type="entry name" value="Nucleotidyltransferase"/>
    <property type="match status" value="1"/>
</dbReference>
<evidence type="ECO:0000256" key="14">
    <source>
        <dbReference type="SAM" id="MobiDB-lite"/>
    </source>
</evidence>